<dbReference type="KEGG" id="sfc:Spiaf_1613"/>
<evidence type="ECO:0000313" key="3">
    <source>
        <dbReference type="Proteomes" id="UP000007383"/>
    </source>
</evidence>
<dbReference type="Proteomes" id="UP000007383">
    <property type="component" value="Chromosome"/>
</dbReference>
<dbReference type="GO" id="GO:0042834">
    <property type="term" value="F:peptidoglycan binding"/>
    <property type="evidence" value="ECO:0007669"/>
    <property type="project" value="InterPro"/>
</dbReference>
<dbReference type="InterPro" id="IPR011990">
    <property type="entry name" value="TPR-like_helical_dom_sf"/>
</dbReference>
<dbReference type="RefSeq" id="WP_014455654.1">
    <property type="nucleotide sequence ID" value="NC_017098.1"/>
</dbReference>
<dbReference type="STRING" id="889378.Spiaf_1613"/>
<evidence type="ECO:0000313" key="2">
    <source>
        <dbReference type="EMBL" id="AFG37671.1"/>
    </source>
</evidence>
<feature type="region of interest" description="Disordered" evidence="1">
    <location>
        <begin position="283"/>
        <end position="332"/>
    </location>
</feature>
<name>H9UJH8_SPIAZ</name>
<keyword evidence="3" id="KW-1185">Reference proteome</keyword>
<accession>H9UJH8</accession>
<dbReference type="SUPFAM" id="SSF110997">
    <property type="entry name" value="Sporulation related repeat"/>
    <property type="match status" value="1"/>
</dbReference>
<organism evidence="2 3">
    <name type="scientific">Spirochaeta africana (strain ATCC 700263 / DSM 8902 / Z-7692)</name>
    <dbReference type="NCBI Taxonomy" id="889378"/>
    <lineage>
        <taxon>Bacteria</taxon>
        <taxon>Pseudomonadati</taxon>
        <taxon>Spirochaetota</taxon>
        <taxon>Spirochaetia</taxon>
        <taxon>Spirochaetales</taxon>
        <taxon>Spirochaetaceae</taxon>
        <taxon>Spirochaeta</taxon>
    </lineage>
</organism>
<dbReference type="AlphaFoldDB" id="H9UJH8"/>
<dbReference type="PATRIC" id="fig|889378.3.peg.1600"/>
<dbReference type="EMBL" id="CP003282">
    <property type="protein sequence ID" value="AFG37671.1"/>
    <property type="molecule type" value="Genomic_DNA"/>
</dbReference>
<protein>
    <submittedName>
        <fullName evidence="2">Sporulation related protein</fullName>
    </submittedName>
</protein>
<proteinExistence type="predicted"/>
<evidence type="ECO:0000256" key="1">
    <source>
        <dbReference type="SAM" id="MobiDB-lite"/>
    </source>
</evidence>
<dbReference type="SUPFAM" id="SSF48452">
    <property type="entry name" value="TPR-like"/>
    <property type="match status" value="1"/>
</dbReference>
<dbReference type="Gene3D" id="1.25.40.10">
    <property type="entry name" value="Tetratricopeptide repeat domain"/>
    <property type="match status" value="1"/>
</dbReference>
<dbReference type="InterPro" id="IPR036680">
    <property type="entry name" value="SPOR-like_sf"/>
</dbReference>
<feature type="compositionally biased region" description="Basic and acidic residues" evidence="1">
    <location>
        <begin position="290"/>
        <end position="306"/>
    </location>
</feature>
<feature type="compositionally biased region" description="Low complexity" evidence="1">
    <location>
        <begin position="307"/>
        <end position="320"/>
    </location>
</feature>
<sequence length="408" mass="44784">MQTHTTNSGPKRLHNSNQTTSHSVQGSALPVLVWLIAMLVTTVGAAADPLAEVSVPQLSHDLADAEYQDVILLIAAATDLEPYLDGLQRFAEDRDSATERNSIYRDLGMRAYLLGDIEGAARYLAKAHTSTYPDIDSLLLAAHAAYLVGQYDTAQEHIQHILNSSDVTAVRQQALTVLGLMRIAAGHDLAAVSIFEPFRSSPEQVAVPELLYVLVRYELTLDASMRRDPGEYFRVLQDRFPDHPVTELTREFLRSGSRGSDGLVTQMPTPEFFLFAHRTAAAETGPLPDRSAEREGDPRPGADRAAETGGDAAQDTATDAAPEDGPRGIQVGSFGLRENAEHMRTDMEEAGFPVLIEEQQRSDRLYYSVIIPLTGRHAETLADSFGTADQERIYLEIRAAGYDGFRVY</sequence>
<feature type="region of interest" description="Disordered" evidence="1">
    <location>
        <begin position="1"/>
        <end position="22"/>
    </location>
</feature>
<dbReference type="HOGENOM" id="CLU_674233_0_0_12"/>
<gene>
    <name evidence="2" type="ordered locus">Spiaf_1613</name>
</gene>
<reference evidence="3" key="1">
    <citation type="journal article" date="2013" name="Stand. Genomic Sci.">
        <title>Complete genome sequence of the halophilic bacterium Spirochaeta africana type strain (Z-7692(T)) from the alkaline Lake Magadi in the East African Rift.</title>
        <authorList>
            <person name="Liolos K."/>
            <person name="Abt B."/>
            <person name="Scheuner C."/>
            <person name="Teshima H."/>
            <person name="Held B."/>
            <person name="Lapidus A."/>
            <person name="Nolan M."/>
            <person name="Lucas S."/>
            <person name="Deshpande S."/>
            <person name="Cheng J.F."/>
            <person name="Tapia R."/>
            <person name="Goodwin L.A."/>
            <person name="Pitluck S."/>
            <person name="Pagani I."/>
            <person name="Ivanova N."/>
            <person name="Mavromatis K."/>
            <person name="Mikhailova N."/>
            <person name="Huntemann M."/>
            <person name="Pati A."/>
            <person name="Chen A."/>
            <person name="Palaniappan K."/>
            <person name="Land M."/>
            <person name="Rohde M."/>
            <person name="Tindall B.J."/>
            <person name="Detter J.C."/>
            <person name="Goker M."/>
            <person name="Bristow J."/>
            <person name="Eisen J.A."/>
            <person name="Markowitz V."/>
            <person name="Hugenholtz P."/>
            <person name="Woyke T."/>
            <person name="Klenk H.P."/>
            <person name="Kyrpides N.C."/>
        </authorList>
    </citation>
    <scope>NUCLEOTIDE SEQUENCE</scope>
    <source>
        <strain evidence="3">ATCC 700263 / DSM 8902 / Z-7692</strain>
    </source>
</reference>